<feature type="chain" id="PRO_5002892504" description="SsuA/THI5-like domain-containing protein" evidence="1">
    <location>
        <begin position="29"/>
        <end position="111"/>
    </location>
</feature>
<feature type="signal peptide" evidence="1">
    <location>
        <begin position="1"/>
        <end position="28"/>
    </location>
</feature>
<dbReference type="InParanoid" id="B9TJ51"/>
<dbReference type="InterPro" id="IPR015168">
    <property type="entry name" value="SsuA/THI5"/>
</dbReference>
<gene>
    <name evidence="3" type="ORF">RCOM_1890180</name>
</gene>
<evidence type="ECO:0000259" key="2">
    <source>
        <dbReference type="Pfam" id="PF09084"/>
    </source>
</evidence>
<keyword evidence="1" id="KW-0732">Signal</keyword>
<dbReference type="GO" id="GO:0009228">
    <property type="term" value="P:thiamine biosynthetic process"/>
    <property type="evidence" value="ECO:0007669"/>
    <property type="project" value="InterPro"/>
</dbReference>
<dbReference type="AlphaFoldDB" id="B9TJ51"/>
<accession>B9TJ51</accession>
<dbReference type="EMBL" id="EQ983414">
    <property type="protein sequence ID" value="EEF24112.1"/>
    <property type="molecule type" value="Genomic_DNA"/>
</dbReference>
<sequence length="111" mass="12043">MQKRRFLRCAAALWLGAAALSITGLAQAQDKVTLLSNWYAQAEHGGFYQAVAKGIYKKYGMDVTIKMGGPQVNNMQILVAGQADFSMGYDFTVMKGRRARPAAGDGGHFLP</sequence>
<feature type="non-terminal residue" evidence="3">
    <location>
        <position position="111"/>
    </location>
</feature>
<dbReference type="Pfam" id="PF09084">
    <property type="entry name" value="NMT1"/>
    <property type="match status" value="1"/>
</dbReference>
<dbReference type="PANTHER" id="PTHR31528">
    <property type="entry name" value="4-AMINO-5-HYDROXYMETHYL-2-METHYLPYRIMIDINE PHOSPHATE SYNTHASE THI11-RELATED"/>
    <property type="match status" value="1"/>
</dbReference>
<dbReference type="InterPro" id="IPR027939">
    <property type="entry name" value="NMT1/THI5"/>
</dbReference>
<dbReference type="SUPFAM" id="SSF53850">
    <property type="entry name" value="Periplasmic binding protein-like II"/>
    <property type="match status" value="1"/>
</dbReference>
<dbReference type="Proteomes" id="UP000008311">
    <property type="component" value="Unassembled WGS sequence"/>
</dbReference>
<evidence type="ECO:0000313" key="4">
    <source>
        <dbReference type="Proteomes" id="UP000008311"/>
    </source>
</evidence>
<keyword evidence="4" id="KW-1185">Reference proteome</keyword>
<protein>
    <recommendedName>
        <fullName evidence="2">SsuA/THI5-like domain-containing protein</fullName>
    </recommendedName>
</protein>
<dbReference type="Gene3D" id="3.40.190.10">
    <property type="entry name" value="Periplasmic binding protein-like II"/>
    <property type="match status" value="1"/>
</dbReference>
<reference evidence="4" key="1">
    <citation type="journal article" date="2010" name="Nat. Biotechnol.">
        <title>Draft genome sequence of the oilseed species Ricinus communis.</title>
        <authorList>
            <person name="Chan A.P."/>
            <person name="Crabtree J."/>
            <person name="Zhao Q."/>
            <person name="Lorenzi H."/>
            <person name="Orvis J."/>
            <person name="Puiu D."/>
            <person name="Melake-Berhan A."/>
            <person name="Jones K.M."/>
            <person name="Redman J."/>
            <person name="Chen G."/>
            <person name="Cahoon E.B."/>
            <person name="Gedil M."/>
            <person name="Stanke M."/>
            <person name="Haas B.J."/>
            <person name="Wortman J.R."/>
            <person name="Fraser-Liggett C.M."/>
            <person name="Ravel J."/>
            <person name="Rabinowicz P.D."/>
        </authorList>
    </citation>
    <scope>NUCLEOTIDE SEQUENCE [LARGE SCALE GENOMIC DNA]</scope>
    <source>
        <strain evidence="4">cv. Hale</strain>
    </source>
</reference>
<organism evidence="3 4">
    <name type="scientific">Ricinus communis</name>
    <name type="common">Castor bean</name>
    <dbReference type="NCBI Taxonomy" id="3988"/>
    <lineage>
        <taxon>Eukaryota</taxon>
        <taxon>Viridiplantae</taxon>
        <taxon>Streptophyta</taxon>
        <taxon>Embryophyta</taxon>
        <taxon>Tracheophyta</taxon>
        <taxon>Spermatophyta</taxon>
        <taxon>Magnoliopsida</taxon>
        <taxon>eudicotyledons</taxon>
        <taxon>Gunneridae</taxon>
        <taxon>Pentapetalae</taxon>
        <taxon>rosids</taxon>
        <taxon>fabids</taxon>
        <taxon>Malpighiales</taxon>
        <taxon>Euphorbiaceae</taxon>
        <taxon>Acalyphoideae</taxon>
        <taxon>Acalypheae</taxon>
        <taxon>Ricinus</taxon>
    </lineage>
</organism>
<name>B9TJ51_RICCO</name>
<dbReference type="PANTHER" id="PTHR31528:SF3">
    <property type="entry name" value="THIAMINE BIOSYNTHESIS PROTEIN HI_0357-RELATED"/>
    <property type="match status" value="1"/>
</dbReference>
<feature type="domain" description="SsuA/THI5-like" evidence="2">
    <location>
        <begin position="42"/>
        <end position="96"/>
    </location>
</feature>
<evidence type="ECO:0000313" key="3">
    <source>
        <dbReference type="EMBL" id="EEF24112.1"/>
    </source>
</evidence>
<dbReference type="UniPathway" id="UPA00060"/>
<proteinExistence type="predicted"/>
<evidence type="ECO:0000256" key="1">
    <source>
        <dbReference type="SAM" id="SignalP"/>
    </source>
</evidence>
<dbReference type="GO" id="GO:0009229">
    <property type="term" value="P:thiamine diphosphate biosynthetic process"/>
    <property type="evidence" value="ECO:0007669"/>
    <property type="project" value="UniProtKB-UniPathway"/>
</dbReference>